<dbReference type="OrthoDB" id="121499at2"/>
<evidence type="ECO:0000256" key="1">
    <source>
        <dbReference type="SAM" id="MobiDB-lite"/>
    </source>
</evidence>
<keyword evidence="2" id="KW-0732">Signal</keyword>
<dbReference type="Proteomes" id="UP000000644">
    <property type="component" value="Chromosome"/>
</dbReference>
<feature type="signal peptide" evidence="2">
    <location>
        <begin position="1"/>
        <end position="23"/>
    </location>
</feature>
<dbReference type="KEGG" id="pna:Pnap_3972"/>
<dbReference type="GO" id="GO:0005509">
    <property type="term" value="F:calcium ion binding"/>
    <property type="evidence" value="ECO:0007669"/>
    <property type="project" value="InterPro"/>
</dbReference>
<dbReference type="InterPro" id="IPR028974">
    <property type="entry name" value="TSP_type-3_rpt"/>
</dbReference>
<dbReference type="EMBL" id="CP000529">
    <property type="protein sequence ID" value="ABM39267.1"/>
    <property type="molecule type" value="Genomic_DNA"/>
</dbReference>
<keyword evidence="4" id="KW-1185">Reference proteome</keyword>
<organism evidence="3 4">
    <name type="scientific">Polaromonas naphthalenivorans (strain CJ2)</name>
    <dbReference type="NCBI Taxonomy" id="365044"/>
    <lineage>
        <taxon>Bacteria</taxon>
        <taxon>Pseudomonadati</taxon>
        <taxon>Pseudomonadota</taxon>
        <taxon>Betaproteobacteria</taxon>
        <taxon>Burkholderiales</taxon>
        <taxon>Comamonadaceae</taxon>
        <taxon>Polaromonas</taxon>
    </lineage>
</organism>
<evidence type="ECO:0000313" key="4">
    <source>
        <dbReference type="Proteomes" id="UP000000644"/>
    </source>
</evidence>
<gene>
    <name evidence="3" type="ordered locus">Pnap_3972</name>
</gene>
<feature type="chain" id="PRO_5002639444" description="Lipoprotein" evidence="2">
    <location>
        <begin position="24"/>
        <end position="154"/>
    </location>
</feature>
<feature type="compositionally biased region" description="Basic and acidic residues" evidence="1">
    <location>
        <begin position="110"/>
        <end position="146"/>
    </location>
</feature>
<dbReference type="RefSeq" id="WP_011803333.1">
    <property type="nucleotide sequence ID" value="NC_008781.1"/>
</dbReference>
<dbReference type="AlphaFoldDB" id="A1VUD9"/>
<feature type="region of interest" description="Disordered" evidence="1">
    <location>
        <begin position="60"/>
        <end position="154"/>
    </location>
</feature>
<evidence type="ECO:0000313" key="3">
    <source>
        <dbReference type="EMBL" id="ABM39267.1"/>
    </source>
</evidence>
<evidence type="ECO:0000256" key="2">
    <source>
        <dbReference type="SAM" id="SignalP"/>
    </source>
</evidence>
<feature type="compositionally biased region" description="Pro residues" evidence="1">
    <location>
        <begin position="60"/>
        <end position="90"/>
    </location>
</feature>
<sequence length="154" mass="16810">MKTLLLLLTAAGLTGCAVYPAPAYEPYGGVAAPPYVVEQPVYIYGGGGGYSRPYPYGYNRPPPPPPVIIRPHRPPPPVVIVPNRPPPPVVVVPNRPFHPGAHQPRPGRGNGDRDRDGIPNRRDFDGVRPPTERDRDGDGVPNRLDRQPNNPTQR</sequence>
<protein>
    <recommendedName>
        <fullName evidence="5">Lipoprotein</fullName>
    </recommendedName>
</protein>
<reference evidence="4" key="1">
    <citation type="journal article" date="2009" name="Environ. Microbiol.">
        <title>The genome of Polaromonas naphthalenivorans strain CJ2, isolated from coal tar-contaminated sediment, reveals physiological and metabolic versatility and evolution through extensive horizontal gene transfer.</title>
        <authorList>
            <person name="Yagi J.M."/>
            <person name="Sims D."/>
            <person name="Brettin T."/>
            <person name="Bruce D."/>
            <person name="Madsen E.L."/>
        </authorList>
    </citation>
    <scope>NUCLEOTIDE SEQUENCE [LARGE SCALE GENOMIC DNA]</scope>
    <source>
        <strain evidence="4">CJ2</strain>
    </source>
</reference>
<evidence type="ECO:0008006" key="5">
    <source>
        <dbReference type="Google" id="ProtNLM"/>
    </source>
</evidence>
<dbReference type="SUPFAM" id="SSF103647">
    <property type="entry name" value="TSP type-3 repeat"/>
    <property type="match status" value="1"/>
</dbReference>
<dbReference type="PROSITE" id="PS51257">
    <property type="entry name" value="PROKAR_LIPOPROTEIN"/>
    <property type="match status" value="1"/>
</dbReference>
<dbReference type="HOGENOM" id="CLU_1702653_0_0_4"/>
<proteinExistence type="predicted"/>
<accession>A1VUD9</accession>
<name>A1VUD9_POLNA</name>